<sequence length="30" mass="3653">MRTNSSYFLAFAKFSLFIPPNWSLKRFNRL</sequence>
<evidence type="ECO:0000313" key="2">
    <source>
        <dbReference type="Proteomes" id="UP001240164"/>
    </source>
</evidence>
<dbReference type="Proteomes" id="UP001240164">
    <property type="component" value="Unassembled WGS sequence"/>
</dbReference>
<reference evidence="1 2" key="1">
    <citation type="submission" date="2023-07" db="EMBL/GenBank/DDBJ databases">
        <title>Sorghum-associated microbial communities from plants grown in Nebraska, USA.</title>
        <authorList>
            <person name="Schachtman D."/>
        </authorList>
    </citation>
    <scope>NUCLEOTIDE SEQUENCE [LARGE SCALE GENOMIC DNA]</scope>
    <source>
        <strain evidence="1 2">CC146</strain>
    </source>
</reference>
<protein>
    <submittedName>
        <fullName evidence="1">Uncharacterized protein</fullName>
    </submittedName>
</protein>
<dbReference type="AlphaFoldDB" id="A0ABD5AH72"/>
<accession>A0ABD5AH72</accession>
<name>A0ABD5AH72_ACICA</name>
<gene>
    <name evidence="1" type="ORF">J2771_000176</name>
</gene>
<evidence type="ECO:0000313" key="1">
    <source>
        <dbReference type="EMBL" id="MDP9801922.1"/>
    </source>
</evidence>
<comment type="caution">
    <text evidence="1">The sequence shown here is derived from an EMBL/GenBank/DDBJ whole genome shotgun (WGS) entry which is preliminary data.</text>
</comment>
<dbReference type="EMBL" id="JAUSQP010000001">
    <property type="protein sequence ID" value="MDP9801922.1"/>
    <property type="molecule type" value="Genomic_DNA"/>
</dbReference>
<proteinExistence type="predicted"/>
<organism evidence="1 2">
    <name type="scientific">Acinetobacter calcoaceticus</name>
    <dbReference type="NCBI Taxonomy" id="471"/>
    <lineage>
        <taxon>Bacteria</taxon>
        <taxon>Pseudomonadati</taxon>
        <taxon>Pseudomonadota</taxon>
        <taxon>Gammaproteobacteria</taxon>
        <taxon>Moraxellales</taxon>
        <taxon>Moraxellaceae</taxon>
        <taxon>Acinetobacter</taxon>
        <taxon>Acinetobacter calcoaceticus/baumannii complex</taxon>
    </lineage>
</organism>